<keyword evidence="2" id="KW-0540">Nuclease</keyword>
<dbReference type="Gene3D" id="3.90.1570.10">
    <property type="entry name" value="tt1808, chain A"/>
    <property type="match status" value="1"/>
</dbReference>
<dbReference type="Proteomes" id="UP001167160">
    <property type="component" value="Unassembled WGS sequence"/>
</dbReference>
<dbReference type="RefSeq" id="WP_251413701.1">
    <property type="nucleotide sequence ID" value="NZ_JAMQGM010000024.1"/>
</dbReference>
<dbReference type="GO" id="GO:0004519">
    <property type="term" value="F:endonuclease activity"/>
    <property type="evidence" value="ECO:0007669"/>
    <property type="project" value="UniProtKB-KW"/>
</dbReference>
<sequence length="190" mass="20552">MSVAYESHSGPWTVDDVLALPEDPRHRIELVGGALLMTPNPGVPHQRVSYRLRDLLQRAADACDAGVEVLEAVNLPVPDGLLIPDIVVVNADFAADAEVTVDPHEVLVVIEILSPSTRITDLKTKPALYAAAGIAAYWRLDLVPMPRLIVSELHQGTYADRLTALAGATTRIGRPFPFDLDPADLARAPR</sequence>
<evidence type="ECO:0000313" key="2">
    <source>
        <dbReference type="EMBL" id="MCM2577995.1"/>
    </source>
</evidence>
<gene>
    <name evidence="2" type="ORF">M1E25_11595</name>
</gene>
<proteinExistence type="predicted"/>
<keyword evidence="2" id="KW-0378">Hydrolase</keyword>
<name>A0ABT0X6M7_9ACTN</name>
<evidence type="ECO:0000313" key="3">
    <source>
        <dbReference type="Proteomes" id="UP001167160"/>
    </source>
</evidence>
<keyword evidence="3" id="KW-1185">Reference proteome</keyword>
<dbReference type="InterPro" id="IPR012296">
    <property type="entry name" value="Nuclease_put_TT1808"/>
</dbReference>
<feature type="domain" description="Putative restriction endonuclease" evidence="1">
    <location>
        <begin position="15"/>
        <end position="177"/>
    </location>
</feature>
<reference evidence="2" key="1">
    <citation type="journal article" date="2023" name="Int. J. Syst. Evol. Microbiol.">
        <title>Streptomyces meridianus sp. nov. isolated from brackish water of the Tagus estuary in Alcochete, Portugal.</title>
        <authorList>
            <person name="Santos J.D.N."/>
            <person name="Klimek D."/>
            <person name="Calusinska M."/>
            <person name="Lobo Da Cunha A."/>
            <person name="Catita J."/>
            <person name="Goncalves H."/>
            <person name="Gonzalez I."/>
            <person name="Reyes F."/>
            <person name="Lage O.M."/>
        </authorList>
    </citation>
    <scope>NUCLEOTIDE SEQUENCE</scope>
    <source>
        <strain evidence="2">MTZ3.1</strain>
    </source>
</reference>
<dbReference type="PANTHER" id="PTHR35400:SF3">
    <property type="entry name" value="SLL1072 PROTEIN"/>
    <property type="match status" value="1"/>
</dbReference>
<protein>
    <submittedName>
        <fullName evidence="2">Uma2 family endonuclease</fullName>
    </submittedName>
</protein>
<dbReference type="Pfam" id="PF05685">
    <property type="entry name" value="Uma2"/>
    <property type="match status" value="1"/>
</dbReference>
<dbReference type="InterPro" id="IPR008538">
    <property type="entry name" value="Uma2"/>
</dbReference>
<dbReference type="CDD" id="cd06260">
    <property type="entry name" value="DUF820-like"/>
    <property type="match status" value="1"/>
</dbReference>
<dbReference type="InterPro" id="IPR011335">
    <property type="entry name" value="Restrct_endonuc-II-like"/>
</dbReference>
<dbReference type="SUPFAM" id="SSF52980">
    <property type="entry name" value="Restriction endonuclease-like"/>
    <property type="match status" value="1"/>
</dbReference>
<dbReference type="EMBL" id="JAMQGM010000024">
    <property type="protein sequence ID" value="MCM2577995.1"/>
    <property type="molecule type" value="Genomic_DNA"/>
</dbReference>
<comment type="caution">
    <text evidence="2">The sequence shown here is derived from an EMBL/GenBank/DDBJ whole genome shotgun (WGS) entry which is preliminary data.</text>
</comment>
<organism evidence="2 3">
    <name type="scientific">Streptomyces meridianus</name>
    <dbReference type="NCBI Taxonomy" id="2938945"/>
    <lineage>
        <taxon>Bacteria</taxon>
        <taxon>Bacillati</taxon>
        <taxon>Actinomycetota</taxon>
        <taxon>Actinomycetes</taxon>
        <taxon>Kitasatosporales</taxon>
        <taxon>Streptomycetaceae</taxon>
        <taxon>Streptomyces</taxon>
    </lineage>
</organism>
<dbReference type="PANTHER" id="PTHR35400">
    <property type="entry name" value="SLR1083 PROTEIN"/>
    <property type="match status" value="1"/>
</dbReference>
<accession>A0ABT0X6M7</accession>
<keyword evidence="2" id="KW-0255">Endonuclease</keyword>
<evidence type="ECO:0000259" key="1">
    <source>
        <dbReference type="Pfam" id="PF05685"/>
    </source>
</evidence>